<dbReference type="EMBL" id="CADEAL010000019">
    <property type="protein sequence ID" value="CAB1412769.1"/>
    <property type="molecule type" value="Genomic_DNA"/>
</dbReference>
<sequence>MCSDDGPHPSPTRLSPVSHPSLVPLPPSPLSTVELVSGAAQFSYKDKQCPLGMSLLLVSSLPVAPAGQGVNCVFDSGGVLLEALGRWHRHTAGSLAAAGFHIRWFHRLFVKRRLKPEAPLVTGSDRQTGF</sequence>
<dbReference type="AlphaFoldDB" id="A0A9N7TJ28"/>
<feature type="region of interest" description="Disordered" evidence="1">
    <location>
        <begin position="1"/>
        <end position="22"/>
    </location>
</feature>
<accession>A0A9N7TJ28</accession>
<proteinExistence type="predicted"/>
<name>A0A9N7TJ28_PLEPL</name>
<dbReference type="Proteomes" id="UP001153269">
    <property type="component" value="Unassembled WGS sequence"/>
</dbReference>
<evidence type="ECO:0000256" key="1">
    <source>
        <dbReference type="SAM" id="MobiDB-lite"/>
    </source>
</evidence>
<reference evidence="2" key="1">
    <citation type="submission" date="2020-03" db="EMBL/GenBank/DDBJ databases">
        <authorList>
            <person name="Weist P."/>
        </authorList>
    </citation>
    <scope>NUCLEOTIDE SEQUENCE</scope>
</reference>
<comment type="caution">
    <text evidence="2">The sequence shown here is derived from an EMBL/GenBank/DDBJ whole genome shotgun (WGS) entry which is preliminary data.</text>
</comment>
<evidence type="ECO:0000313" key="3">
    <source>
        <dbReference type="Proteomes" id="UP001153269"/>
    </source>
</evidence>
<evidence type="ECO:0000313" key="2">
    <source>
        <dbReference type="EMBL" id="CAB1412769.1"/>
    </source>
</evidence>
<protein>
    <submittedName>
        <fullName evidence="2">Uncharacterized protein</fullName>
    </submittedName>
</protein>
<organism evidence="2 3">
    <name type="scientific">Pleuronectes platessa</name>
    <name type="common">European plaice</name>
    <dbReference type="NCBI Taxonomy" id="8262"/>
    <lineage>
        <taxon>Eukaryota</taxon>
        <taxon>Metazoa</taxon>
        <taxon>Chordata</taxon>
        <taxon>Craniata</taxon>
        <taxon>Vertebrata</taxon>
        <taxon>Euteleostomi</taxon>
        <taxon>Actinopterygii</taxon>
        <taxon>Neopterygii</taxon>
        <taxon>Teleostei</taxon>
        <taxon>Neoteleostei</taxon>
        <taxon>Acanthomorphata</taxon>
        <taxon>Carangaria</taxon>
        <taxon>Pleuronectiformes</taxon>
        <taxon>Pleuronectoidei</taxon>
        <taxon>Pleuronectidae</taxon>
        <taxon>Pleuronectes</taxon>
    </lineage>
</organism>
<gene>
    <name evidence="2" type="ORF">PLEPLA_LOCUS463</name>
</gene>
<keyword evidence="3" id="KW-1185">Reference proteome</keyword>